<name>A0A9P0LTT9_ACAOB</name>
<dbReference type="OrthoDB" id="10250354at2759"/>
<organism evidence="2 3">
    <name type="scientific">Acanthoscelides obtectus</name>
    <name type="common">Bean weevil</name>
    <name type="synonym">Bruchus obtectus</name>
    <dbReference type="NCBI Taxonomy" id="200917"/>
    <lineage>
        <taxon>Eukaryota</taxon>
        <taxon>Metazoa</taxon>
        <taxon>Ecdysozoa</taxon>
        <taxon>Arthropoda</taxon>
        <taxon>Hexapoda</taxon>
        <taxon>Insecta</taxon>
        <taxon>Pterygota</taxon>
        <taxon>Neoptera</taxon>
        <taxon>Endopterygota</taxon>
        <taxon>Coleoptera</taxon>
        <taxon>Polyphaga</taxon>
        <taxon>Cucujiformia</taxon>
        <taxon>Chrysomeloidea</taxon>
        <taxon>Chrysomelidae</taxon>
        <taxon>Bruchinae</taxon>
        <taxon>Bruchini</taxon>
        <taxon>Acanthoscelides</taxon>
    </lineage>
</organism>
<dbReference type="GO" id="GO:0030544">
    <property type="term" value="F:Hsp70 protein binding"/>
    <property type="evidence" value="ECO:0007669"/>
    <property type="project" value="InterPro"/>
</dbReference>
<evidence type="ECO:0000313" key="3">
    <source>
        <dbReference type="Proteomes" id="UP001152888"/>
    </source>
</evidence>
<dbReference type="GO" id="GO:0051082">
    <property type="term" value="F:unfolded protein binding"/>
    <property type="evidence" value="ECO:0007669"/>
    <property type="project" value="InterPro"/>
</dbReference>
<evidence type="ECO:0000256" key="1">
    <source>
        <dbReference type="ARBA" id="ARBA00023186"/>
    </source>
</evidence>
<comment type="caution">
    <text evidence="2">The sequence shown here is derived from an EMBL/GenBank/DDBJ whole genome shotgun (WGS) entry which is preliminary data.</text>
</comment>
<evidence type="ECO:0000313" key="2">
    <source>
        <dbReference type="EMBL" id="CAH2005403.1"/>
    </source>
</evidence>
<accession>A0A9P0LTT9</accession>
<dbReference type="PANTHER" id="PTHR45168">
    <property type="entry name" value="DNAJ HOMOLOG SUBFAMILY B MEMBER 2"/>
    <property type="match status" value="1"/>
</dbReference>
<sequence length="135" mass="14943">MMTDFVILEDSAYLTSEILKIFSGEFFGGSISEIFGLTSPSRRDSSRRGSNLSSSVFAQFNDIDSIFGAVERSFAGVPNQGTYVRQMSTDTQIINGKKTTTKRIIENGKEIIEKYENGVLTFKSVNGKPASITYR</sequence>
<dbReference type="EMBL" id="CAKOFQ010007637">
    <property type="protein sequence ID" value="CAH2005403.1"/>
    <property type="molecule type" value="Genomic_DNA"/>
</dbReference>
<protein>
    <submittedName>
        <fullName evidence="2">Uncharacterized protein</fullName>
    </submittedName>
</protein>
<gene>
    <name evidence="2" type="ORF">ACAOBT_LOCUS28520</name>
</gene>
<keyword evidence="3" id="KW-1185">Reference proteome</keyword>
<keyword evidence="1" id="KW-0143">Chaperone</keyword>
<dbReference type="InterPro" id="IPR043183">
    <property type="entry name" value="DNJB2/6-like"/>
</dbReference>
<proteinExistence type="predicted"/>
<dbReference type="AlphaFoldDB" id="A0A9P0LTT9"/>
<dbReference type="Proteomes" id="UP001152888">
    <property type="component" value="Unassembled WGS sequence"/>
</dbReference>
<dbReference type="PANTHER" id="PTHR45168:SF3">
    <property type="entry name" value="DNAJ HEAT SHOCK PROTEIN FAMILY (HSP40) MEMBER B2"/>
    <property type="match status" value="1"/>
</dbReference>
<reference evidence="2" key="1">
    <citation type="submission" date="2022-03" db="EMBL/GenBank/DDBJ databases">
        <authorList>
            <person name="Sayadi A."/>
        </authorList>
    </citation>
    <scope>NUCLEOTIDE SEQUENCE</scope>
</reference>